<evidence type="ECO:0000256" key="2">
    <source>
        <dbReference type="ARBA" id="ARBA00007626"/>
    </source>
</evidence>
<name>A0A2S2PYA6_9HEMI</name>
<proteinExistence type="inferred from homology"/>
<sequence>MCLLLRKQHHWNFLKLAWQKKTCFCAQRLYSEDSNEIKVPFKMTGRFASNQQKTIISDFIAVSNSKNVDWNALKQSVLSLNRGYINEKNINGCILEKCTQKKRLDLAKSYMKYVRDCSQTKPILSLELLYLRSCYMSRYQLTDDDRNEIQTNCQMLLKNYSHLLNCFLLESIVMGLCCTDMWRDSLEHLKVVKNKNEISMTTMICIILKAFEEKEFDIGWTLIQDMYDQYEMLSNEVFVAWFNLCEKNINCSYLKVLEFLRDNECIVREDLAKLIHDKFNQFGNKSTTTMIYHHNGKCKHCNQILKPVEVTDSEFKKLQECFLSNVMIGKNIFNNSSPQEFNDFKDYIEMTAPYDVVVDGLNLAYAYRQKISNNSITKIIMKTFIENKMKVLLIGRKHLINMLGNEFDFIKRNAHIFFTNDVSKDDPFVLYAAMYSGFNTKILTRDLMRGHKFLLKNTEMKSVFQKWLQKHRLVLQLRKGDHVAVKAPITYLQTTQNNINGIWHLPYKESKDPGSWSKPDSTPDKWMCIKT</sequence>
<gene>
    <name evidence="11" type="primary">LOC112688811</name>
    <name evidence="9" type="ORF">g.3016</name>
</gene>
<dbReference type="OrthoDB" id="46913at2759"/>
<evidence type="ECO:0000256" key="1">
    <source>
        <dbReference type="ARBA" id="ARBA00004173"/>
    </source>
</evidence>
<keyword evidence="3" id="KW-0479">Metal-binding</keyword>
<keyword evidence="10" id="KW-1185">Reference proteome</keyword>
<comment type="similarity">
    <text evidence="2">Belongs to the PPR family. P subfamily.</text>
</comment>
<dbReference type="RefSeq" id="XP_025417980.1">
    <property type="nucleotide sequence ID" value="XM_025562195.1"/>
</dbReference>
<keyword evidence="7" id="KW-0496">Mitochondrion</keyword>
<feature type="domain" description="PRORP" evidence="8">
    <location>
        <begin position="294"/>
        <end position="528"/>
    </location>
</feature>
<dbReference type="GO" id="GO:0097745">
    <property type="term" value="P:mitochondrial tRNA 5'-end processing"/>
    <property type="evidence" value="ECO:0007669"/>
    <property type="project" value="TreeGrafter"/>
</dbReference>
<evidence type="ECO:0000313" key="10">
    <source>
        <dbReference type="Proteomes" id="UP000694846"/>
    </source>
</evidence>
<dbReference type="GO" id="GO:0046872">
    <property type="term" value="F:metal ion binding"/>
    <property type="evidence" value="ECO:0007669"/>
    <property type="project" value="UniProtKB-KW"/>
</dbReference>
<dbReference type="CTD" id="31568"/>
<evidence type="ECO:0000313" key="11">
    <source>
        <dbReference type="RefSeq" id="XP_025417980.1"/>
    </source>
</evidence>
<evidence type="ECO:0000259" key="8">
    <source>
        <dbReference type="Pfam" id="PF16953"/>
    </source>
</evidence>
<evidence type="ECO:0000256" key="3">
    <source>
        <dbReference type="ARBA" id="ARBA00022723"/>
    </source>
</evidence>
<reference evidence="11" key="2">
    <citation type="submission" date="2025-04" db="UniProtKB">
        <authorList>
            <consortium name="RefSeq"/>
        </authorList>
    </citation>
    <scope>IDENTIFICATION</scope>
    <source>
        <tissue evidence="11">Whole body</tissue>
    </source>
</reference>
<comment type="subcellular location">
    <subcellularLocation>
        <location evidence="1">Mitochondrion</location>
    </subcellularLocation>
</comment>
<organism evidence="9">
    <name type="scientific">Sipha flava</name>
    <name type="common">yellow sugarcane aphid</name>
    <dbReference type="NCBI Taxonomy" id="143950"/>
    <lineage>
        <taxon>Eukaryota</taxon>
        <taxon>Metazoa</taxon>
        <taxon>Ecdysozoa</taxon>
        <taxon>Arthropoda</taxon>
        <taxon>Hexapoda</taxon>
        <taxon>Insecta</taxon>
        <taxon>Pterygota</taxon>
        <taxon>Neoptera</taxon>
        <taxon>Paraneoptera</taxon>
        <taxon>Hemiptera</taxon>
        <taxon>Sternorrhyncha</taxon>
        <taxon>Aphidomorpha</taxon>
        <taxon>Aphidoidea</taxon>
        <taxon>Aphididae</taxon>
        <taxon>Sipha</taxon>
    </lineage>
</organism>
<dbReference type="PANTHER" id="PTHR13547:SF1">
    <property type="entry name" value="MITOCHONDRIAL RIBONUCLEASE P CATALYTIC SUBUNIT"/>
    <property type="match status" value="1"/>
</dbReference>
<protein>
    <submittedName>
        <fullName evidence="11">Mitochondrial ribonuclease P catalytic subunit</fullName>
    </submittedName>
    <submittedName>
        <fullName evidence="9">Mitochondrial ribonuclease P protein 3</fullName>
    </submittedName>
</protein>
<dbReference type="GO" id="GO:0001682">
    <property type="term" value="P:tRNA 5'-leader removal"/>
    <property type="evidence" value="ECO:0007669"/>
    <property type="project" value="TreeGrafter"/>
</dbReference>
<evidence type="ECO:0000313" key="9">
    <source>
        <dbReference type="EMBL" id="MBY70350.1"/>
    </source>
</evidence>
<dbReference type="PANTHER" id="PTHR13547">
    <property type="match status" value="1"/>
</dbReference>
<evidence type="ECO:0000256" key="7">
    <source>
        <dbReference type="ARBA" id="ARBA00023128"/>
    </source>
</evidence>
<dbReference type="EMBL" id="GGMS01001147">
    <property type="protein sequence ID" value="MBY70350.1"/>
    <property type="molecule type" value="Transcribed_RNA"/>
</dbReference>
<dbReference type="AlphaFoldDB" id="A0A2S2PYA6"/>
<keyword evidence="4" id="KW-0378">Hydrolase</keyword>
<dbReference type="InterPro" id="IPR031595">
    <property type="entry name" value="PRORP_C"/>
</dbReference>
<dbReference type="GeneID" id="112688811"/>
<dbReference type="Gene3D" id="3.40.50.11980">
    <property type="match status" value="1"/>
</dbReference>
<dbReference type="InterPro" id="IPR033495">
    <property type="entry name" value="MRPP3_PIN_dom"/>
</dbReference>
<dbReference type="Pfam" id="PF16953">
    <property type="entry name" value="PRORP"/>
    <property type="match status" value="1"/>
</dbReference>
<evidence type="ECO:0000256" key="6">
    <source>
        <dbReference type="ARBA" id="ARBA00022946"/>
    </source>
</evidence>
<keyword evidence="6" id="KW-0809">Transit peptide</keyword>
<keyword evidence="5" id="KW-0862">Zinc</keyword>
<dbReference type="Proteomes" id="UP000694846">
    <property type="component" value="Unplaced"/>
</dbReference>
<dbReference type="GO" id="GO:0004526">
    <property type="term" value="F:ribonuclease P activity"/>
    <property type="evidence" value="ECO:0007669"/>
    <property type="project" value="TreeGrafter"/>
</dbReference>
<dbReference type="GO" id="GO:0030678">
    <property type="term" value="C:mitochondrial ribonuclease P complex"/>
    <property type="evidence" value="ECO:0007669"/>
    <property type="project" value="TreeGrafter"/>
</dbReference>
<evidence type="ECO:0000256" key="5">
    <source>
        <dbReference type="ARBA" id="ARBA00022833"/>
    </source>
</evidence>
<evidence type="ECO:0000256" key="4">
    <source>
        <dbReference type="ARBA" id="ARBA00022801"/>
    </source>
</evidence>
<dbReference type="CDD" id="cd18718">
    <property type="entry name" value="PIN_PRORP"/>
    <property type="match status" value="1"/>
</dbReference>
<accession>A0A2S2PYA6</accession>
<reference evidence="9" key="1">
    <citation type="submission" date="2018-04" db="EMBL/GenBank/DDBJ databases">
        <title>Transcriptome assembly of Sipha flava.</title>
        <authorList>
            <person name="Scully E.D."/>
            <person name="Geib S.M."/>
            <person name="Palmer N.A."/>
            <person name="Koch K."/>
            <person name="Bradshaw J."/>
            <person name="Heng-Moss T."/>
            <person name="Sarath G."/>
        </authorList>
    </citation>
    <scope>NUCLEOTIDE SEQUENCE</scope>
</reference>